<organism evidence="9 10">
    <name type="scientific">Dunaliella salina</name>
    <name type="common">Green alga</name>
    <name type="synonym">Protococcus salinus</name>
    <dbReference type="NCBI Taxonomy" id="3046"/>
    <lineage>
        <taxon>Eukaryota</taxon>
        <taxon>Viridiplantae</taxon>
        <taxon>Chlorophyta</taxon>
        <taxon>core chlorophytes</taxon>
        <taxon>Chlorophyceae</taxon>
        <taxon>CS clade</taxon>
        <taxon>Chlamydomonadales</taxon>
        <taxon>Dunaliellaceae</taxon>
        <taxon>Dunaliella</taxon>
    </lineage>
</organism>
<feature type="compositionally biased region" description="Polar residues" evidence="7">
    <location>
        <begin position="277"/>
        <end position="286"/>
    </location>
</feature>
<keyword evidence="6" id="KW-0456">Lyase</keyword>
<feature type="compositionally biased region" description="Low complexity" evidence="7">
    <location>
        <begin position="299"/>
        <end position="312"/>
    </location>
</feature>
<keyword evidence="5" id="KW-0472">Membrane</keyword>
<protein>
    <recommendedName>
        <fullName evidence="8">Guanylate cyclase domain-containing protein</fullName>
    </recommendedName>
</protein>
<keyword evidence="4" id="KW-1133">Transmembrane helix</keyword>
<dbReference type="SMART" id="SM00044">
    <property type="entry name" value="CYCc"/>
    <property type="match status" value="1"/>
</dbReference>
<evidence type="ECO:0000313" key="9">
    <source>
        <dbReference type="EMBL" id="KAF5842668.1"/>
    </source>
</evidence>
<feature type="region of interest" description="Disordered" evidence="7">
    <location>
        <begin position="577"/>
        <end position="605"/>
    </location>
</feature>
<evidence type="ECO:0000256" key="2">
    <source>
        <dbReference type="ARBA" id="ARBA00022692"/>
    </source>
</evidence>
<dbReference type="PANTHER" id="PTHR11920:SF335">
    <property type="entry name" value="GUANYLATE CYCLASE"/>
    <property type="match status" value="1"/>
</dbReference>
<feature type="region of interest" description="Disordered" evidence="7">
    <location>
        <begin position="198"/>
        <end position="312"/>
    </location>
</feature>
<dbReference type="InterPro" id="IPR050401">
    <property type="entry name" value="Cyclic_nucleotide_synthase"/>
</dbReference>
<dbReference type="Proteomes" id="UP000815325">
    <property type="component" value="Unassembled WGS sequence"/>
</dbReference>
<dbReference type="PROSITE" id="PS50125">
    <property type="entry name" value="GUANYLATE_CYCLASE_2"/>
    <property type="match status" value="1"/>
</dbReference>
<dbReference type="Gene3D" id="3.30.70.1230">
    <property type="entry name" value="Nucleotide cyclase"/>
    <property type="match status" value="1"/>
</dbReference>
<evidence type="ECO:0000256" key="4">
    <source>
        <dbReference type="ARBA" id="ARBA00022989"/>
    </source>
</evidence>
<dbReference type="EMBL" id="MU069457">
    <property type="protein sequence ID" value="KAF5842668.1"/>
    <property type="molecule type" value="Genomic_DNA"/>
</dbReference>
<name>A0ABQ7H737_DUNSA</name>
<evidence type="ECO:0000256" key="7">
    <source>
        <dbReference type="SAM" id="MobiDB-lite"/>
    </source>
</evidence>
<evidence type="ECO:0000259" key="8">
    <source>
        <dbReference type="PROSITE" id="PS50125"/>
    </source>
</evidence>
<dbReference type="Pfam" id="PF00211">
    <property type="entry name" value="Guanylate_cyc"/>
    <property type="match status" value="1"/>
</dbReference>
<feature type="compositionally biased region" description="Polar residues" evidence="7">
    <location>
        <begin position="584"/>
        <end position="596"/>
    </location>
</feature>
<accession>A0ABQ7H737</accession>
<feature type="domain" description="Guanylate cyclase" evidence="8">
    <location>
        <begin position="32"/>
        <end position="135"/>
    </location>
</feature>
<comment type="caution">
    <text evidence="9">The sequence shown here is derived from an EMBL/GenBank/DDBJ whole genome shotgun (WGS) entry which is preliminary data.</text>
</comment>
<keyword evidence="2" id="KW-0812">Transmembrane</keyword>
<evidence type="ECO:0000256" key="5">
    <source>
        <dbReference type="ARBA" id="ARBA00023136"/>
    </source>
</evidence>
<reference evidence="9" key="1">
    <citation type="submission" date="2017-08" db="EMBL/GenBank/DDBJ databases">
        <authorList>
            <person name="Polle J.E."/>
            <person name="Barry K."/>
            <person name="Cushman J."/>
            <person name="Schmutz J."/>
            <person name="Tran D."/>
            <person name="Hathwaick L.T."/>
            <person name="Yim W.C."/>
            <person name="Jenkins J."/>
            <person name="Mckie-Krisberg Z.M."/>
            <person name="Prochnik S."/>
            <person name="Lindquist E."/>
            <person name="Dockter R.B."/>
            <person name="Adam C."/>
            <person name="Molina H."/>
            <person name="Bunkerborg J."/>
            <person name="Jin E."/>
            <person name="Buchheim M."/>
            <person name="Magnuson J."/>
        </authorList>
    </citation>
    <scope>NUCLEOTIDE SEQUENCE</scope>
    <source>
        <strain evidence="9">CCAP 19/18</strain>
    </source>
</reference>
<sequence length="605" mass="63287">MRMKVVICKHIVSQPSSELINSLLTAMCFKNQVETAGDCYIVSGGIMSNHPTNGFLCTKEEVGEPEDPQLWARQVLEFSKDLLLEAKKVCMPHTGEPVSVRIGIHSGDVVSGLIGTKLPKFSLFGDTMNSASRMESTGSPNRIHVSAATYALLLSCEDGGWEPTGGVQVKGKGFMQTYFWVPPGVRLVSPPAGSPISLSASSNDPTYAANTITTPSPDNSGFMALPGQNQAAGIMTPAGAPGSPYSPPTDATTMRSSSARSTSAAGHTGVTGGCRSSGENAGSSATMGAGVPRKSSERSPGSGSPADSPSLGSTYVLGGASFGRNALAHVGSRRVRHLSLDPTYWGARHPNGNPHGSTAPGALMVAEGQEDGAQPAGQGQLNAVASPRGAGEHMLHPQQAYVTDAPPPSYFGGTNGGGMAPPPSCLSRNNSSGMVRCEAQSRTLRSFSTTAARRNYRSSRRCLSHRFTSYNSSTAAGLPSSDGMLTSPRALRSGHGSLDQHLLRSRLISQSINSHPTHDLQHVMDSFHDFNHRAILDQHSPVDQHNARELALGNGSSGHDPLRVILRALPVQNMGATAFGGGQRTPSCIQSPTGQPLTRPKASVP</sequence>
<dbReference type="SUPFAM" id="SSF55073">
    <property type="entry name" value="Nucleotide cyclase"/>
    <property type="match status" value="1"/>
</dbReference>
<keyword evidence="10" id="KW-1185">Reference proteome</keyword>
<gene>
    <name evidence="9" type="ORF">DUNSADRAFT_5744</name>
</gene>
<dbReference type="PANTHER" id="PTHR11920">
    <property type="entry name" value="GUANYLYL CYCLASE"/>
    <property type="match status" value="1"/>
</dbReference>
<evidence type="ECO:0000256" key="6">
    <source>
        <dbReference type="ARBA" id="ARBA00023239"/>
    </source>
</evidence>
<evidence type="ECO:0000313" key="10">
    <source>
        <dbReference type="Proteomes" id="UP000815325"/>
    </source>
</evidence>
<feature type="compositionally biased region" description="Low complexity" evidence="7">
    <location>
        <begin position="236"/>
        <end position="265"/>
    </location>
</feature>
<feature type="compositionally biased region" description="Polar residues" evidence="7">
    <location>
        <begin position="198"/>
        <end position="219"/>
    </location>
</feature>
<dbReference type="CDD" id="cd07302">
    <property type="entry name" value="CHD"/>
    <property type="match status" value="1"/>
</dbReference>
<evidence type="ECO:0000256" key="1">
    <source>
        <dbReference type="ARBA" id="ARBA00004370"/>
    </source>
</evidence>
<keyword evidence="3" id="KW-0547">Nucleotide-binding</keyword>
<proteinExistence type="predicted"/>
<dbReference type="InterPro" id="IPR029787">
    <property type="entry name" value="Nucleotide_cyclase"/>
</dbReference>
<evidence type="ECO:0000256" key="3">
    <source>
        <dbReference type="ARBA" id="ARBA00022741"/>
    </source>
</evidence>
<dbReference type="InterPro" id="IPR001054">
    <property type="entry name" value="A/G_cyclase"/>
</dbReference>
<comment type="subcellular location">
    <subcellularLocation>
        <location evidence="1">Membrane</location>
    </subcellularLocation>
</comment>